<dbReference type="RefSeq" id="WP_093094642.1">
    <property type="nucleotide sequence ID" value="NZ_FOTQ01000006.1"/>
</dbReference>
<dbReference type="STRING" id="254406.SAMN04488042_106186"/>
<feature type="transmembrane region" description="Helical" evidence="7">
    <location>
        <begin position="389"/>
        <end position="413"/>
    </location>
</feature>
<keyword evidence="3 7" id="KW-0997">Cell inner membrane</keyword>
<evidence type="ECO:0000256" key="6">
    <source>
        <dbReference type="ARBA" id="ARBA00023136"/>
    </source>
</evidence>
<evidence type="ECO:0000256" key="7">
    <source>
        <dbReference type="RuleBase" id="RU369079"/>
    </source>
</evidence>
<proteinExistence type="inferred from homology"/>
<comment type="subunit">
    <text evidence="7">The complex comprises the extracytoplasmic solute receptor protein and the two transmembrane proteins.</text>
</comment>
<dbReference type="PIRSF" id="PIRSF006066">
    <property type="entry name" value="HI0050"/>
    <property type="match status" value="1"/>
</dbReference>
<dbReference type="AlphaFoldDB" id="A0A1I4Q5Y5"/>
<evidence type="ECO:0000256" key="3">
    <source>
        <dbReference type="ARBA" id="ARBA00022519"/>
    </source>
</evidence>
<feature type="domain" description="TRAP C4-dicarboxylate transport system permease DctM subunit" evidence="8">
    <location>
        <begin position="8"/>
        <end position="413"/>
    </location>
</feature>
<evidence type="ECO:0000256" key="2">
    <source>
        <dbReference type="ARBA" id="ARBA00022475"/>
    </source>
</evidence>
<name>A0A1I4Q5Y5_9RHOB</name>
<keyword evidence="7" id="KW-0813">Transport</keyword>
<dbReference type="InterPro" id="IPR004681">
    <property type="entry name" value="TRAP_DctM"/>
</dbReference>
<evidence type="ECO:0000256" key="4">
    <source>
        <dbReference type="ARBA" id="ARBA00022692"/>
    </source>
</evidence>
<dbReference type="GO" id="GO:0022857">
    <property type="term" value="F:transmembrane transporter activity"/>
    <property type="evidence" value="ECO:0007669"/>
    <property type="project" value="UniProtKB-UniRule"/>
</dbReference>
<evidence type="ECO:0000313" key="10">
    <source>
        <dbReference type="Proteomes" id="UP000199144"/>
    </source>
</evidence>
<dbReference type="PANTHER" id="PTHR33362">
    <property type="entry name" value="SIALIC ACID TRAP TRANSPORTER PERMEASE PROTEIN SIAT-RELATED"/>
    <property type="match status" value="1"/>
</dbReference>
<dbReference type="InterPro" id="IPR010656">
    <property type="entry name" value="DctM"/>
</dbReference>
<reference evidence="9 10" key="1">
    <citation type="submission" date="2016-10" db="EMBL/GenBank/DDBJ databases">
        <authorList>
            <person name="de Groot N.N."/>
        </authorList>
    </citation>
    <scope>NUCLEOTIDE SEQUENCE [LARGE SCALE GENOMIC DNA]</scope>
    <source>
        <strain evidence="9 10">DSM 15283</strain>
    </source>
</reference>
<comment type="similarity">
    <text evidence="7">Belongs to the TRAP transporter large permease family.</text>
</comment>
<feature type="transmembrane region" description="Helical" evidence="7">
    <location>
        <begin position="212"/>
        <end position="231"/>
    </location>
</feature>
<dbReference type="PANTHER" id="PTHR33362:SF5">
    <property type="entry name" value="C4-DICARBOXYLATE TRAP TRANSPORTER LARGE PERMEASE PROTEIN DCTM"/>
    <property type="match status" value="1"/>
</dbReference>
<dbReference type="NCBIfam" id="TIGR00786">
    <property type="entry name" value="dctM"/>
    <property type="match status" value="1"/>
</dbReference>
<feature type="transmembrane region" description="Helical" evidence="7">
    <location>
        <begin position="135"/>
        <end position="158"/>
    </location>
</feature>
<keyword evidence="2" id="KW-1003">Cell membrane</keyword>
<comment type="function">
    <text evidence="7">Part of the tripartite ATP-independent periplasmic (TRAP) transport system.</text>
</comment>
<feature type="transmembrane region" description="Helical" evidence="7">
    <location>
        <begin position="94"/>
        <end position="123"/>
    </location>
</feature>
<accession>A0A1I4Q5Y5</accession>
<dbReference type="Pfam" id="PF06808">
    <property type="entry name" value="DctM"/>
    <property type="match status" value="1"/>
</dbReference>
<organism evidence="9 10">
    <name type="scientific">Shimia aestuarii</name>
    <dbReference type="NCBI Taxonomy" id="254406"/>
    <lineage>
        <taxon>Bacteria</taxon>
        <taxon>Pseudomonadati</taxon>
        <taxon>Pseudomonadota</taxon>
        <taxon>Alphaproteobacteria</taxon>
        <taxon>Rhodobacterales</taxon>
        <taxon>Roseobacteraceae</taxon>
    </lineage>
</organism>
<feature type="transmembrane region" description="Helical" evidence="7">
    <location>
        <begin position="352"/>
        <end position="377"/>
    </location>
</feature>
<feature type="transmembrane region" description="Helical" evidence="7">
    <location>
        <begin position="310"/>
        <end position="340"/>
    </location>
</feature>
<evidence type="ECO:0000256" key="1">
    <source>
        <dbReference type="ARBA" id="ARBA00004429"/>
    </source>
</evidence>
<sequence length="420" mass="44400">MDVLGLITVFAGLLVLRQSVILILLAATAYVHLVWGDGLIVYLVEDIWTAMDNPVLLAIPMFIIAGALMSRGSIAARLIEIVRAATEWMPGGLGFATILSCALFSAISGSSPATLLAVGAIMYPALKEAGYSRSFALGSVTSAGTLGIIIPPSIPLIVYGIVTETSIVDLFLAGVIPGVLLTLVLGAYSVIINRQVRRTPFSLVRLIKALRAGVWSLMLPVILLGGIYSGFFSPTEAAAVSVGYAMLVELFIHRELGAKDFFAVGLQTAQMLGTLFPIVAVALSIKTVLAIEGIPQDFASWLQGAVSSKIAFLLVVNAALLIIGCLIDVVSAILLLGPILFVAAQSFGIHPVHFGIIMVINLEIGLLTPPVGLNLLVAMTAFREKFRDICVSVLPFIGIMIAVLLLVTFWPALSLVLLNP</sequence>
<evidence type="ECO:0000256" key="5">
    <source>
        <dbReference type="ARBA" id="ARBA00022989"/>
    </source>
</evidence>
<keyword evidence="6 7" id="KW-0472">Membrane</keyword>
<dbReference type="GO" id="GO:0005886">
    <property type="term" value="C:plasma membrane"/>
    <property type="evidence" value="ECO:0007669"/>
    <property type="project" value="UniProtKB-SubCell"/>
</dbReference>
<keyword evidence="4 7" id="KW-0812">Transmembrane</keyword>
<evidence type="ECO:0000313" key="9">
    <source>
        <dbReference type="EMBL" id="SFM35060.1"/>
    </source>
</evidence>
<feature type="transmembrane region" description="Helical" evidence="7">
    <location>
        <begin position="55"/>
        <end position="74"/>
    </location>
</feature>
<dbReference type="Proteomes" id="UP000199144">
    <property type="component" value="Unassembled WGS sequence"/>
</dbReference>
<feature type="transmembrane region" description="Helical" evidence="7">
    <location>
        <begin position="269"/>
        <end position="289"/>
    </location>
</feature>
<gene>
    <name evidence="9" type="ORF">SAMN04488042_106186</name>
</gene>
<feature type="transmembrane region" description="Helical" evidence="7">
    <location>
        <begin position="170"/>
        <end position="191"/>
    </location>
</feature>
<keyword evidence="5 7" id="KW-1133">Transmembrane helix</keyword>
<keyword evidence="10" id="KW-1185">Reference proteome</keyword>
<evidence type="ECO:0000259" key="8">
    <source>
        <dbReference type="Pfam" id="PF06808"/>
    </source>
</evidence>
<feature type="transmembrane region" description="Helical" evidence="7">
    <location>
        <begin position="20"/>
        <end position="43"/>
    </location>
</feature>
<dbReference type="EMBL" id="FOTQ01000006">
    <property type="protein sequence ID" value="SFM35060.1"/>
    <property type="molecule type" value="Genomic_DNA"/>
</dbReference>
<comment type="subcellular location">
    <subcellularLocation>
        <location evidence="1 7">Cell inner membrane</location>
        <topology evidence="1 7">Multi-pass membrane protein</topology>
    </subcellularLocation>
</comment>
<dbReference type="OrthoDB" id="9790209at2"/>
<comment type="caution">
    <text evidence="7">Lacks conserved residue(s) required for the propagation of feature annotation.</text>
</comment>
<protein>
    <recommendedName>
        <fullName evidence="7">TRAP transporter large permease protein</fullName>
    </recommendedName>
</protein>